<feature type="region of interest" description="Disordered" evidence="1">
    <location>
        <begin position="471"/>
        <end position="510"/>
    </location>
</feature>
<feature type="transmembrane region" description="Helical" evidence="2">
    <location>
        <begin position="208"/>
        <end position="238"/>
    </location>
</feature>
<reference evidence="3" key="1">
    <citation type="journal article" date="2020" name="Nature">
        <title>Giant virus diversity and host interactions through global metagenomics.</title>
        <authorList>
            <person name="Schulz F."/>
            <person name="Roux S."/>
            <person name="Paez-Espino D."/>
            <person name="Jungbluth S."/>
            <person name="Walsh D.A."/>
            <person name="Denef V.J."/>
            <person name="McMahon K.D."/>
            <person name="Konstantinidis K.T."/>
            <person name="Eloe-Fadrosh E.A."/>
            <person name="Kyrpides N.C."/>
            <person name="Woyke T."/>
        </authorList>
    </citation>
    <scope>NUCLEOTIDE SEQUENCE</scope>
    <source>
        <strain evidence="3">GVMAG-M-3300023174-75</strain>
    </source>
</reference>
<keyword evidence="2" id="KW-0472">Membrane</keyword>
<organism evidence="3">
    <name type="scientific">viral metagenome</name>
    <dbReference type="NCBI Taxonomy" id="1070528"/>
    <lineage>
        <taxon>unclassified sequences</taxon>
        <taxon>metagenomes</taxon>
        <taxon>organismal metagenomes</taxon>
    </lineage>
</organism>
<dbReference type="EMBL" id="MN739684">
    <property type="protein sequence ID" value="QHT20914.1"/>
    <property type="molecule type" value="Genomic_DNA"/>
</dbReference>
<dbReference type="AlphaFoldDB" id="A0A6C0DW74"/>
<proteinExistence type="predicted"/>
<evidence type="ECO:0000256" key="1">
    <source>
        <dbReference type="SAM" id="MobiDB-lite"/>
    </source>
</evidence>
<feature type="transmembrane region" description="Helical" evidence="2">
    <location>
        <begin position="99"/>
        <end position="120"/>
    </location>
</feature>
<feature type="transmembrane region" description="Helical" evidence="2">
    <location>
        <begin position="64"/>
        <end position="87"/>
    </location>
</feature>
<keyword evidence="2" id="KW-1133">Transmembrane helix</keyword>
<evidence type="ECO:0000313" key="3">
    <source>
        <dbReference type="EMBL" id="QHT20914.1"/>
    </source>
</evidence>
<feature type="compositionally biased region" description="Basic and acidic residues" evidence="1">
    <location>
        <begin position="479"/>
        <end position="492"/>
    </location>
</feature>
<accession>A0A6C0DW74</accession>
<keyword evidence="2" id="KW-0812">Transmembrane</keyword>
<feature type="transmembrane region" description="Helical" evidence="2">
    <location>
        <begin position="363"/>
        <end position="384"/>
    </location>
</feature>
<sequence length="510" mass="57367">MADFTIDQLKSTISANIDPNTLQGDPLQPINEKLKPLISNLENVLQKTDKVTSTISGLIPYLPLLFALLDIAVILIYLGLIITMIINPSRAFGIEISRNIYSSFYLTTTIILFVLIIYFANPLLDNVEKLTSDTTQSTGSTVINLIDKILSFYNKIINISIIPVIILETIYMVLLVFLLSFMFIIATAMVRTYFALQCKYDQKIRASWWAYLVDVGMYFSLFIFASVWTGLLIIYYLANILSKLPYIGKYIKDAKLFDIQNAMYYFRRCFLITVAYYILKVIFSGLEYGISNNILAISKWEQPLNECESAADQAKNKKPEYIFYLFLNIMLCICIWILIIIFIFGHIIIYVYGSAYVSKANTLVKLVTKAFLFLLSGMVTVGTVEGKINEFTNTVENIIPGGIPGGKPDIVGMAKEKMQEMINSNPNINIEDFLKNLNVEDIVKISDDLSVDNITNIATKKTKDLAGAISNEKAPAFVKSEDTKPEITKPADTKPQAAEQVSAEDTSDRI</sequence>
<protein>
    <submittedName>
        <fullName evidence="3">Uncharacterized protein</fullName>
    </submittedName>
</protein>
<feature type="transmembrane region" description="Helical" evidence="2">
    <location>
        <begin position="265"/>
        <end position="283"/>
    </location>
</feature>
<feature type="transmembrane region" description="Helical" evidence="2">
    <location>
        <begin position="321"/>
        <end position="351"/>
    </location>
</feature>
<name>A0A6C0DW74_9ZZZZ</name>
<evidence type="ECO:0000256" key="2">
    <source>
        <dbReference type="SAM" id="Phobius"/>
    </source>
</evidence>
<feature type="transmembrane region" description="Helical" evidence="2">
    <location>
        <begin position="170"/>
        <end position="196"/>
    </location>
</feature>